<sequence>MTAAILITSLYTKSLLKLVQEARLGASQIIHFQQDSSIFTITPADSTKPSKQWCKSLDLQLGLSLQVLRKLCKVMQEENIPMIEKETRRLAVVNMDWRHVKVRVKNVLRRRSRVLDDPVCVATRNDGKAVVTGLWVDHSFDIGMPVDATSPHSLKRNIGQFSGYVRVENEGMKGIVQKAEEILAKTPNAYMLQQFENLANPKVMSLAALIGKAMLKVMIFSGIYNERAAKGHDL</sequence>
<dbReference type="EMBL" id="JAIQCV010000012">
    <property type="protein sequence ID" value="KAH1039625.1"/>
    <property type="molecule type" value="Genomic_DNA"/>
</dbReference>
<reference evidence="1 2" key="1">
    <citation type="journal article" date="2021" name="Plant Biotechnol. J.">
        <title>Multi-omics assisted identification of the key and species-specific regulatory components of drought-tolerant mechanisms in Gossypium stocksii.</title>
        <authorList>
            <person name="Yu D."/>
            <person name="Ke L."/>
            <person name="Zhang D."/>
            <person name="Wu Y."/>
            <person name="Sun Y."/>
            <person name="Mei J."/>
            <person name="Sun J."/>
            <person name="Sun Y."/>
        </authorList>
    </citation>
    <scope>NUCLEOTIDE SEQUENCE [LARGE SCALE GENOMIC DNA]</scope>
    <source>
        <strain evidence="2">cv. E1</strain>
        <tissue evidence="1">Leaf</tissue>
    </source>
</reference>
<name>A0A9D3ZIL3_9ROSI</name>
<organism evidence="1 2">
    <name type="scientific">Gossypium stocksii</name>
    <dbReference type="NCBI Taxonomy" id="47602"/>
    <lineage>
        <taxon>Eukaryota</taxon>
        <taxon>Viridiplantae</taxon>
        <taxon>Streptophyta</taxon>
        <taxon>Embryophyta</taxon>
        <taxon>Tracheophyta</taxon>
        <taxon>Spermatophyta</taxon>
        <taxon>Magnoliopsida</taxon>
        <taxon>eudicotyledons</taxon>
        <taxon>Gunneridae</taxon>
        <taxon>Pentapetalae</taxon>
        <taxon>rosids</taxon>
        <taxon>malvids</taxon>
        <taxon>Malvales</taxon>
        <taxon>Malvaceae</taxon>
        <taxon>Malvoideae</taxon>
        <taxon>Gossypium</taxon>
    </lineage>
</organism>
<protein>
    <submittedName>
        <fullName evidence="1">Uncharacterized protein</fullName>
    </submittedName>
</protein>
<dbReference type="PANTHER" id="PTHR47181">
    <property type="entry name" value="BRCA1 C TERMINUS DOMAIN CONTAINING PROTEIN, EXPRESSED"/>
    <property type="match status" value="1"/>
</dbReference>
<gene>
    <name evidence="1" type="ORF">J1N35_041368</name>
</gene>
<dbReference type="Gene3D" id="3.40.50.1100">
    <property type="match status" value="1"/>
</dbReference>
<dbReference type="PANTHER" id="PTHR47181:SF2">
    <property type="entry name" value="BRCA1 C TERMINUS DOMAIN CONTAINING PROTEIN, EXPRESSED"/>
    <property type="match status" value="1"/>
</dbReference>
<dbReference type="InterPro" id="IPR044254">
    <property type="entry name" value="At4g02110-like"/>
</dbReference>
<evidence type="ECO:0000313" key="2">
    <source>
        <dbReference type="Proteomes" id="UP000828251"/>
    </source>
</evidence>
<dbReference type="Proteomes" id="UP000828251">
    <property type="component" value="Unassembled WGS sequence"/>
</dbReference>
<dbReference type="OrthoDB" id="1752046at2759"/>
<accession>A0A9D3ZIL3</accession>
<dbReference type="AlphaFoldDB" id="A0A9D3ZIL3"/>
<keyword evidence="2" id="KW-1185">Reference proteome</keyword>
<proteinExistence type="predicted"/>
<dbReference type="InterPro" id="IPR036052">
    <property type="entry name" value="TrpB-like_PALP_sf"/>
</dbReference>
<comment type="caution">
    <text evidence="1">The sequence shown here is derived from an EMBL/GenBank/DDBJ whole genome shotgun (WGS) entry which is preliminary data.</text>
</comment>
<evidence type="ECO:0000313" key="1">
    <source>
        <dbReference type="EMBL" id="KAH1039625.1"/>
    </source>
</evidence>